<evidence type="ECO:0000313" key="1">
    <source>
        <dbReference type="EMBL" id="GMQ31122.1"/>
    </source>
</evidence>
<organism evidence="1 2">
    <name type="scientific">Algoriphagus confluentis</name>
    <dbReference type="NCBI Taxonomy" id="1697556"/>
    <lineage>
        <taxon>Bacteria</taxon>
        <taxon>Pseudomonadati</taxon>
        <taxon>Bacteroidota</taxon>
        <taxon>Cytophagia</taxon>
        <taxon>Cytophagales</taxon>
        <taxon>Cyclobacteriaceae</taxon>
        <taxon>Algoriphagus</taxon>
    </lineage>
</organism>
<dbReference type="InterPro" id="IPR029055">
    <property type="entry name" value="Ntn_hydrolases_N"/>
</dbReference>
<sequence length="46" mass="4708">MTAVVGVLNKHAVAIAADSAVTIGNGKGVKIFNGANKILVFQSIIR</sequence>
<reference evidence="1 2" key="1">
    <citation type="submission" date="2023-08" db="EMBL/GenBank/DDBJ databases">
        <title>Draft genome sequence of Algoriphagus confluentis.</title>
        <authorList>
            <person name="Takatani N."/>
            <person name="Hosokawa M."/>
            <person name="Sawabe T."/>
        </authorList>
    </citation>
    <scope>NUCLEOTIDE SEQUENCE [LARGE SCALE GENOMIC DNA]</scope>
    <source>
        <strain evidence="1 2">NBRC 111222</strain>
    </source>
</reference>
<accession>A0ABQ6PU63</accession>
<gene>
    <name evidence="1" type="ORF">Aconfl_37650</name>
</gene>
<dbReference type="Proteomes" id="UP001338309">
    <property type="component" value="Unassembled WGS sequence"/>
</dbReference>
<comment type="caution">
    <text evidence="1">The sequence shown here is derived from an EMBL/GenBank/DDBJ whole genome shotgun (WGS) entry which is preliminary data.</text>
</comment>
<dbReference type="SUPFAM" id="SSF56235">
    <property type="entry name" value="N-terminal nucleophile aminohydrolases (Ntn hydrolases)"/>
    <property type="match status" value="1"/>
</dbReference>
<dbReference type="EMBL" id="BTPD01000015">
    <property type="protein sequence ID" value="GMQ31122.1"/>
    <property type="molecule type" value="Genomic_DNA"/>
</dbReference>
<keyword evidence="2" id="KW-1185">Reference proteome</keyword>
<proteinExistence type="predicted"/>
<name>A0ABQ6PU63_9BACT</name>
<evidence type="ECO:0000313" key="2">
    <source>
        <dbReference type="Proteomes" id="UP001338309"/>
    </source>
</evidence>
<protein>
    <submittedName>
        <fullName evidence="1">Uncharacterized protein</fullName>
    </submittedName>
</protein>